<dbReference type="Pfam" id="PF11904">
    <property type="entry name" value="ANKRD13_C"/>
    <property type="match status" value="1"/>
</dbReference>
<dbReference type="PANTHER" id="PTHR12447:SF25">
    <property type="entry name" value="ANKYRIN REPEAT DOMAIN-CONTAINING PROTEIN 13C"/>
    <property type="match status" value="1"/>
</dbReference>
<evidence type="ECO:0000256" key="10">
    <source>
        <dbReference type="ARBA" id="ARBA00023186"/>
    </source>
</evidence>
<dbReference type="InterPro" id="IPR002110">
    <property type="entry name" value="Ankyrin_rpt"/>
</dbReference>
<keyword evidence="7" id="KW-0528">Neurotoxin</keyword>
<dbReference type="SUPFAM" id="SSF48403">
    <property type="entry name" value="Ankyrin repeat"/>
    <property type="match status" value="1"/>
</dbReference>
<dbReference type="GO" id="GO:0005789">
    <property type="term" value="C:endoplasmic reticulum membrane"/>
    <property type="evidence" value="ECO:0007669"/>
    <property type="project" value="UniProtKB-SubCell"/>
</dbReference>
<evidence type="ECO:0000256" key="12">
    <source>
        <dbReference type="ARBA" id="ARBA00037107"/>
    </source>
</evidence>
<evidence type="ECO:0000256" key="7">
    <source>
        <dbReference type="ARBA" id="ARBA00023028"/>
    </source>
</evidence>
<dbReference type="SMART" id="SM00248">
    <property type="entry name" value="ANK"/>
    <property type="match status" value="2"/>
</dbReference>
<keyword evidence="9" id="KW-0472">Membrane</keyword>
<dbReference type="Pfam" id="PF12796">
    <property type="entry name" value="Ank_2"/>
    <property type="match status" value="1"/>
</dbReference>
<evidence type="ECO:0000256" key="13">
    <source>
        <dbReference type="PROSITE-ProRule" id="PRU00023"/>
    </source>
</evidence>
<dbReference type="EnsemblMetazoa" id="XM_022792678">
    <property type="protein sequence ID" value="XP_022648413"/>
    <property type="gene ID" value="LOC111245000"/>
</dbReference>
<evidence type="ECO:0000256" key="1">
    <source>
        <dbReference type="ARBA" id="ARBA00004175"/>
    </source>
</evidence>
<evidence type="ECO:0000313" key="16">
    <source>
        <dbReference type="Proteomes" id="UP000594260"/>
    </source>
</evidence>
<evidence type="ECO:0000256" key="4">
    <source>
        <dbReference type="ARBA" id="ARBA00022537"/>
    </source>
</evidence>
<dbReference type="OrthoDB" id="1585644at2759"/>
<feature type="repeat" description="ANK" evidence="13">
    <location>
        <begin position="37"/>
        <end position="69"/>
    </location>
</feature>
<evidence type="ECO:0000256" key="5">
    <source>
        <dbReference type="ARBA" id="ARBA00022737"/>
    </source>
</evidence>
<dbReference type="RefSeq" id="XP_022648412.1">
    <property type="nucleotide sequence ID" value="XM_022792677.1"/>
</dbReference>
<keyword evidence="5" id="KW-0677">Repeat</keyword>
<dbReference type="OMA" id="YPMHQSV"/>
<keyword evidence="7" id="KW-0638">Presynaptic neurotoxin</keyword>
<dbReference type="InterPro" id="IPR021832">
    <property type="entry name" value="ANKRD13"/>
</dbReference>
<feature type="domain" description="Ankyrin repeat" evidence="14">
    <location>
        <begin position="153"/>
        <end position="416"/>
    </location>
</feature>
<dbReference type="InParanoid" id="A0A7M7J8N6"/>
<comment type="function">
    <text evidence="12">Acts as a molecular chaperone for G protein-coupled receptors, regulating their biogenesis and exit from the ER.</text>
</comment>
<evidence type="ECO:0000256" key="3">
    <source>
        <dbReference type="ARBA" id="ARBA00022483"/>
    </source>
</evidence>
<evidence type="ECO:0000256" key="2">
    <source>
        <dbReference type="ARBA" id="ARBA00004586"/>
    </source>
</evidence>
<sequence>MAAEGTGFELHQAVFKHDVQKVAELVRTTDLSLKDKYGNTPLHLAVMLGYNEIVNLLLANGATVQVRNAQGWTPLREAVSRGDRQLIGGLLRKLKQQSRDTMQGRRPDLLNMLSAIGDFYMELKWDFQSWIPLVSRILPSDTCRIQKRGNSIRMDTTLIDFQDMKWERGDITFLLQGNCQPGKMVVVLDNTQKVFQMVRYPESEAELEDEIDMLMSTDILSAHFSTKNVTFSRVQTGWLLRESRTEKVSRFLADFYHVHGLEFEWRKRREHLSEQDLINQKAMVDSIKGGKTSALAEIEHPTRRESLPPPPPCTLTWDDYINNNNNEDAPILGRTPVCKYTRKSFKAVVAMSNDFPMSVEHLLNILEFITPFKHFNKLREFVEMKLPSGFPVKIELPILPTVTARVTFQEFEFRDNLHPQLFHIPQGYREDKGRFPGL</sequence>
<keyword evidence="6" id="KW-0256">Endoplasmic reticulum</keyword>
<dbReference type="PROSITE" id="PS50088">
    <property type="entry name" value="ANK_REPEAT"/>
    <property type="match status" value="1"/>
</dbReference>
<comment type="subcellular location">
    <subcellularLocation>
        <location evidence="2">Endoplasmic reticulum membrane</location>
    </subcellularLocation>
    <subcellularLocation>
        <location evidence="1">Target cell membrane</location>
    </subcellularLocation>
</comment>
<proteinExistence type="predicted"/>
<dbReference type="GO" id="GO:0006887">
    <property type="term" value="P:exocytosis"/>
    <property type="evidence" value="ECO:0007669"/>
    <property type="project" value="UniProtKB-KW"/>
</dbReference>
<dbReference type="PROSITE" id="PS50297">
    <property type="entry name" value="ANK_REP_REGION"/>
    <property type="match status" value="1"/>
</dbReference>
<dbReference type="FunCoup" id="A0A7M7J8N6">
    <property type="interactions" value="1485"/>
</dbReference>
<keyword evidence="10" id="KW-0143">Chaperone</keyword>
<evidence type="ECO:0000256" key="9">
    <source>
        <dbReference type="ARBA" id="ARBA00023136"/>
    </source>
</evidence>
<name>A0A7M7J8N6_VARDE</name>
<dbReference type="Gene3D" id="1.25.40.20">
    <property type="entry name" value="Ankyrin repeat-containing domain"/>
    <property type="match status" value="1"/>
</dbReference>
<accession>A0A7M7J8N6</accession>
<dbReference type="Proteomes" id="UP000594260">
    <property type="component" value="Unplaced"/>
</dbReference>
<dbReference type="EnsemblMetazoa" id="XM_022792677">
    <property type="protein sequence ID" value="XP_022648412"/>
    <property type="gene ID" value="LOC111245000"/>
</dbReference>
<dbReference type="GO" id="GO:0005102">
    <property type="term" value="F:signaling receptor binding"/>
    <property type="evidence" value="ECO:0007669"/>
    <property type="project" value="TreeGrafter"/>
</dbReference>
<protein>
    <recommendedName>
        <fullName evidence="14">Ankyrin repeat domain-containing protein</fullName>
    </recommendedName>
</protein>
<dbReference type="KEGG" id="vde:111245000"/>
<keyword evidence="3" id="KW-0268">Exocytosis</keyword>
<evidence type="ECO:0000256" key="8">
    <source>
        <dbReference type="ARBA" id="ARBA00023043"/>
    </source>
</evidence>
<keyword evidence="11" id="KW-1053">Target membrane</keyword>
<keyword evidence="16" id="KW-1185">Reference proteome</keyword>
<keyword evidence="8 13" id="KW-0040">ANK repeat</keyword>
<keyword evidence="4" id="KW-1052">Target cell membrane</keyword>
<evidence type="ECO:0000259" key="14">
    <source>
        <dbReference type="Pfam" id="PF11904"/>
    </source>
</evidence>
<dbReference type="RefSeq" id="XP_022648413.1">
    <property type="nucleotide sequence ID" value="XM_022792678.1"/>
</dbReference>
<dbReference type="GeneID" id="111245000"/>
<dbReference type="GO" id="GO:0044218">
    <property type="term" value="C:other organism cell membrane"/>
    <property type="evidence" value="ECO:0007669"/>
    <property type="project" value="UniProtKB-KW"/>
</dbReference>
<dbReference type="InterPro" id="IPR055285">
    <property type="entry name" value="ANKRD13_C"/>
</dbReference>
<dbReference type="GO" id="GO:0044231">
    <property type="term" value="C:host cell presynaptic membrane"/>
    <property type="evidence" value="ECO:0007669"/>
    <property type="project" value="UniProtKB-KW"/>
</dbReference>
<dbReference type="InterPro" id="IPR036770">
    <property type="entry name" value="Ankyrin_rpt-contain_sf"/>
</dbReference>
<reference evidence="15" key="1">
    <citation type="submission" date="2021-01" db="UniProtKB">
        <authorList>
            <consortium name="EnsemblMetazoa"/>
        </authorList>
    </citation>
    <scope>IDENTIFICATION</scope>
</reference>
<evidence type="ECO:0000256" key="6">
    <source>
        <dbReference type="ARBA" id="ARBA00022824"/>
    </source>
</evidence>
<dbReference type="PANTHER" id="PTHR12447">
    <property type="entry name" value="ANKYRIN REPEAT DOMAIN-CONTAINING PROTEIN 13"/>
    <property type="match status" value="1"/>
</dbReference>
<evidence type="ECO:0000313" key="15">
    <source>
        <dbReference type="EnsemblMetazoa" id="XP_022648413"/>
    </source>
</evidence>
<keyword evidence="7" id="KW-0800">Toxin</keyword>
<organism evidence="15 16">
    <name type="scientific">Varroa destructor</name>
    <name type="common">Honeybee mite</name>
    <dbReference type="NCBI Taxonomy" id="109461"/>
    <lineage>
        <taxon>Eukaryota</taxon>
        <taxon>Metazoa</taxon>
        <taxon>Ecdysozoa</taxon>
        <taxon>Arthropoda</taxon>
        <taxon>Chelicerata</taxon>
        <taxon>Arachnida</taxon>
        <taxon>Acari</taxon>
        <taxon>Parasitiformes</taxon>
        <taxon>Mesostigmata</taxon>
        <taxon>Gamasina</taxon>
        <taxon>Dermanyssoidea</taxon>
        <taxon>Varroidae</taxon>
        <taxon>Varroa</taxon>
    </lineage>
</organism>
<dbReference type="GO" id="GO:0006621">
    <property type="term" value="P:protein retention in ER lumen"/>
    <property type="evidence" value="ECO:0007669"/>
    <property type="project" value="TreeGrafter"/>
</dbReference>
<evidence type="ECO:0000256" key="11">
    <source>
        <dbReference type="ARBA" id="ARBA00023298"/>
    </source>
</evidence>
<dbReference type="AlphaFoldDB" id="A0A7M7J8N6"/>